<dbReference type="Proteomes" id="UP000028123">
    <property type="component" value="Unassembled WGS sequence"/>
</dbReference>
<sequence length="62" mass="6488">MRNKWKKPAFILGILGGAKLALGSFGYDIPDNLINEIANGVSAILVLAGIIIDHGKPKDGTA</sequence>
<dbReference type="eggNOG" id="ENOG50307E5">
    <property type="taxonomic scope" value="Bacteria"/>
</dbReference>
<gene>
    <name evidence="1" type="ORF">ET33_09195</name>
</gene>
<organism evidence="1 2">
    <name type="scientific">Paenibacillus tyrfis</name>
    <dbReference type="NCBI Taxonomy" id="1501230"/>
    <lineage>
        <taxon>Bacteria</taxon>
        <taxon>Bacillati</taxon>
        <taxon>Bacillota</taxon>
        <taxon>Bacilli</taxon>
        <taxon>Bacillales</taxon>
        <taxon>Paenibacillaceae</taxon>
        <taxon>Paenibacillus</taxon>
    </lineage>
</organism>
<dbReference type="EMBL" id="JNVM01000016">
    <property type="protein sequence ID" value="KEQ24447.1"/>
    <property type="molecule type" value="Genomic_DNA"/>
</dbReference>
<dbReference type="RefSeq" id="WP_036685695.1">
    <property type="nucleotide sequence ID" value="NZ_FYEP01000011.1"/>
</dbReference>
<dbReference type="AlphaFoldDB" id="A0A081P174"/>
<keyword evidence="2" id="KW-1185">Reference proteome</keyword>
<proteinExistence type="predicted"/>
<accession>A0A081P174</accession>
<comment type="caution">
    <text evidence="1">The sequence shown here is derived from an EMBL/GenBank/DDBJ whole genome shotgun (WGS) entry which is preliminary data.</text>
</comment>
<evidence type="ECO:0000313" key="2">
    <source>
        <dbReference type="Proteomes" id="UP000028123"/>
    </source>
</evidence>
<evidence type="ECO:0000313" key="1">
    <source>
        <dbReference type="EMBL" id="KEQ24447.1"/>
    </source>
</evidence>
<evidence type="ECO:0008006" key="3">
    <source>
        <dbReference type="Google" id="ProtNLM"/>
    </source>
</evidence>
<name>A0A081P174_9BACL</name>
<protein>
    <recommendedName>
        <fullName evidence="3">Holin</fullName>
    </recommendedName>
</protein>
<reference evidence="1 2" key="1">
    <citation type="submission" date="2014-06" db="EMBL/GenBank/DDBJ databases">
        <title>Draft genome sequence of Paenibacillus sp. MSt1.</title>
        <authorList>
            <person name="Aw Y.K."/>
            <person name="Ong K.S."/>
            <person name="Gan H.M."/>
            <person name="Lee S.M."/>
        </authorList>
    </citation>
    <scope>NUCLEOTIDE SEQUENCE [LARGE SCALE GENOMIC DNA]</scope>
    <source>
        <strain evidence="1 2">MSt1</strain>
    </source>
</reference>
<dbReference type="OrthoDB" id="2661427at2"/>